<evidence type="ECO:0008006" key="3">
    <source>
        <dbReference type="Google" id="ProtNLM"/>
    </source>
</evidence>
<comment type="caution">
    <text evidence="1">The sequence shown here is derived from an EMBL/GenBank/DDBJ whole genome shotgun (WGS) entry which is preliminary data.</text>
</comment>
<proteinExistence type="predicted"/>
<dbReference type="EMBL" id="WVUD01000072">
    <property type="protein sequence ID" value="MYL85274.1"/>
    <property type="molecule type" value="Genomic_DNA"/>
</dbReference>
<evidence type="ECO:0000313" key="1">
    <source>
        <dbReference type="EMBL" id="MYL85274.1"/>
    </source>
</evidence>
<evidence type="ECO:0000313" key="2">
    <source>
        <dbReference type="Proteomes" id="UP000482487"/>
    </source>
</evidence>
<sequence length="262" mass="26522">MPATAPQPAAVAAAPLRAVAPVAPASTQGLGAALTLAGAALPPSADDQVIVVDPEYTGELQVTPAAAPAAALPTAALPLTLGETAVRPGWAVTRQAARIYGSGGKAIMARVAKANPGVDFNRVRAGETIVFPAIPTDALPEGACLIRVASADTLDKGFAIIGRQRESDPVLSLYCTQQPGLGLRFDVVLAHLFASRAEAEAALVGMPRELAARAVVVDGFPAGTVPFTDLALWNGLRTLPKTAAPAAVKQVAATEPAAQPLP</sequence>
<dbReference type="Proteomes" id="UP000482487">
    <property type="component" value="Unassembled WGS sequence"/>
</dbReference>
<name>A0A7C9MXF1_9BACT</name>
<keyword evidence="2" id="KW-1185">Reference proteome</keyword>
<reference evidence="1 2" key="1">
    <citation type="submission" date="2020-01" db="EMBL/GenBank/DDBJ databases">
        <title>Genome sequence of Desulfovibrio aerotolerans DSM 16695(T).</title>
        <authorList>
            <person name="Karnachuk O."/>
            <person name="Avakyan M."/>
            <person name="Mardanov A."/>
            <person name="Kadnikov V."/>
            <person name="Ravin N."/>
        </authorList>
    </citation>
    <scope>NUCLEOTIDE SEQUENCE [LARGE SCALE GENOMIC DNA]</scope>
    <source>
        <strain evidence="1 2">DSM 16695</strain>
    </source>
</reference>
<organism evidence="1 2">
    <name type="scientific">Solidesulfovibrio aerotolerans</name>
    <dbReference type="NCBI Taxonomy" id="295255"/>
    <lineage>
        <taxon>Bacteria</taxon>
        <taxon>Pseudomonadati</taxon>
        <taxon>Thermodesulfobacteriota</taxon>
        <taxon>Desulfovibrionia</taxon>
        <taxon>Desulfovibrionales</taxon>
        <taxon>Desulfovibrionaceae</taxon>
        <taxon>Solidesulfovibrio</taxon>
    </lineage>
</organism>
<accession>A0A7C9MXF1</accession>
<dbReference type="AlphaFoldDB" id="A0A7C9MXF1"/>
<protein>
    <recommendedName>
        <fullName evidence="3">LysM domain-containing protein</fullName>
    </recommendedName>
</protein>
<gene>
    <name evidence="1" type="ORF">GTA51_19450</name>
</gene>